<evidence type="ECO:0000256" key="7">
    <source>
        <dbReference type="ARBA" id="ARBA00022795"/>
    </source>
</evidence>
<dbReference type="NCBIfam" id="TIGR03499">
    <property type="entry name" value="FlhF"/>
    <property type="match status" value="1"/>
</dbReference>
<dbReference type="GO" id="GO:0003924">
    <property type="term" value="F:GTPase activity"/>
    <property type="evidence" value="ECO:0007669"/>
    <property type="project" value="UniProtKB-UniRule"/>
</dbReference>
<dbReference type="Proteomes" id="UP001071230">
    <property type="component" value="Unassembled WGS sequence"/>
</dbReference>
<dbReference type="RefSeq" id="WP_240986243.1">
    <property type="nucleotide sequence ID" value="NZ_CDGJ01000003.1"/>
</dbReference>
<evidence type="ECO:0000313" key="18">
    <source>
        <dbReference type="EMBL" id="CEJ05834.1"/>
    </source>
</evidence>
<dbReference type="PANTHER" id="PTHR43134:SF3">
    <property type="entry name" value="FLAGELLAR BIOSYNTHESIS PROTEIN FLHF"/>
    <property type="match status" value="1"/>
</dbReference>
<feature type="compositionally biased region" description="Low complexity" evidence="14">
    <location>
        <begin position="94"/>
        <end position="117"/>
    </location>
</feature>
<evidence type="ECO:0000313" key="17">
    <source>
        <dbReference type="EMBL" id="CAA7602952.1"/>
    </source>
</evidence>
<dbReference type="GO" id="GO:0005047">
    <property type="term" value="F:signal recognition particle binding"/>
    <property type="evidence" value="ECO:0007669"/>
    <property type="project" value="TreeGrafter"/>
</dbReference>
<keyword evidence="6" id="KW-0547">Nucleotide-binding</keyword>
<dbReference type="InterPro" id="IPR020006">
    <property type="entry name" value="FlhF"/>
</dbReference>
<keyword evidence="19" id="KW-1185">Reference proteome</keyword>
<dbReference type="SMART" id="SM00382">
    <property type="entry name" value="AAA"/>
    <property type="match status" value="1"/>
</dbReference>
<evidence type="ECO:0000256" key="6">
    <source>
        <dbReference type="ARBA" id="ARBA00022741"/>
    </source>
</evidence>
<dbReference type="GO" id="GO:0005886">
    <property type="term" value="C:plasma membrane"/>
    <property type="evidence" value="ECO:0007669"/>
    <property type="project" value="UniProtKB-SubCell"/>
</dbReference>
<dbReference type="Gene3D" id="3.40.50.300">
    <property type="entry name" value="P-loop containing nucleotide triphosphate hydrolases"/>
    <property type="match status" value="1"/>
</dbReference>
<dbReference type="SUPFAM" id="SSF52540">
    <property type="entry name" value="P-loop containing nucleoside triphosphate hydrolases"/>
    <property type="match status" value="1"/>
</dbReference>
<keyword evidence="18" id="KW-0969">Cilium</keyword>
<keyword evidence="5" id="KW-1003">Cell membrane</keyword>
<dbReference type="InterPro" id="IPR047040">
    <property type="entry name" value="FlhF__GTPase_dom"/>
</dbReference>
<dbReference type="PANTHER" id="PTHR43134">
    <property type="entry name" value="SIGNAL RECOGNITION PARTICLE RECEPTOR SUBUNIT ALPHA"/>
    <property type="match status" value="1"/>
</dbReference>
<comment type="function">
    <text evidence="12">Necessary for flagellar biosynthesis. May be involved in translocation of the flagellum.</text>
</comment>
<dbReference type="FunFam" id="3.40.50.300:FF:000695">
    <property type="entry name" value="Flagellar biosynthesis regulator FlhF"/>
    <property type="match status" value="1"/>
</dbReference>
<keyword evidence="4" id="KW-0813">Transport</keyword>
<evidence type="ECO:0000256" key="3">
    <source>
        <dbReference type="ARBA" id="ARBA00014919"/>
    </source>
</evidence>
<evidence type="ECO:0000256" key="2">
    <source>
        <dbReference type="ARBA" id="ARBA00008531"/>
    </source>
</evidence>
<comment type="subcellular location">
    <subcellularLocation>
        <location evidence="1">Cell membrane</location>
        <topology evidence="1">Peripheral membrane protein</topology>
        <orientation evidence="1">Cytoplasmic side</orientation>
    </subcellularLocation>
</comment>
<proteinExistence type="inferred from homology"/>
<keyword evidence="9" id="KW-0342">GTP-binding</keyword>
<dbReference type="Pfam" id="PF00448">
    <property type="entry name" value="SRP54"/>
    <property type="match status" value="1"/>
</dbReference>
<evidence type="ECO:0000256" key="9">
    <source>
        <dbReference type="ARBA" id="ARBA00023134"/>
    </source>
</evidence>
<evidence type="ECO:0000256" key="14">
    <source>
        <dbReference type="SAM" id="MobiDB-lite"/>
    </source>
</evidence>
<evidence type="ECO:0000256" key="12">
    <source>
        <dbReference type="ARBA" id="ARBA00025337"/>
    </source>
</evidence>
<reference evidence="17" key="2">
    <citation type="submission" date="2020-01" db="EMBL/GenBank/DDBJ databases">
        <authorList>
            <person name="Hornung B."/>
        </authorList>
    </citation>
    <scope>NUCLEOTIDE SEQUENCE</scope>
    <source>
        <strain evidence="17">PacBioINE</strain>
    </source>
</reference>
<evidence type="ECO:0000256" key="13">
    <source>
        <dbReference type="NCBIfam" id="TIGR03499"/>
    </source>
</evidence>
<evidence type="ECO:0000259" key="16">
    <source>
        <dbReference type="SMART" id="SM00962"/>
    </source>
</evidence>
<comment type="similarity">
    <text evidence="2">Belongs to the GTP-binding SRP family.</text>
</comment>
<feature type="domain" description="AAA+ ATPase" evidence="15">
    <location>
        <begin position="233"/>
        <end position="378"/>
    </location>
</feature>
<keyword evidence="7" id="KW-1005">Bacterial flagellum biogenesis</keyword>
<evidence type="ECO:0000256" key="5">
    <source>
        <dbReference type="ARBA" id="ARBA00022475"/>
    </source>
</evidence>
<dbReference type="GO" id="GO:0005525">
    <property type="term" value="F:GTP binding"/>
    <property type="evidence" value="ECO:0007669"/>
    <property type="project" value="UniProtKB-UniRule"/>
</dbReference>
<dbReference type="GO" id="GO:0015031">
    <property type="term" value="P:protein transport"/>
    <property type="evidence" value="ECO:0007669"/>
    <property type="project" value="UniProtKB-KW"/>
</dbReference>
<keyword evidence="18" id="KW-0966">Cell projection</keyword>
<protein>
    <recommendedName>
        <fullName evidence="3 13">Flagellar biosynthesis protein FlhF</fullName>
    </recommendedName>
</protein>
<dbReference type="Proteomes" id="UP000836597">
    <property type="component" value="Chromosome"/>
</dbReference>
<keyword evidence="18" id="KW-0282">Flagellum</keyword>
<dbReference type="CDD" id="cd17873">
    <property type="entry name" value="FlhF"/>
    <property type="match status" value="1"/>
</dbReference>
<evidence type="ECO:0000256" key="4">
    <source>
        <dbReference type="ARBA" id="ARBA00022448"/>
    </source>
</evidence>
<evidence type="ECO:0000256" key="10">
    <source>
        <dbReference type="ARBA" id="ARBA00023136"/>
    </source>
</evidence>
<dbReference type="GO" id="GO:0044781">
    <property type="term" value="P:bacterial-type flagellum organization"/>
    <property type="evidence" value="ECO:0007669"/>
    <property type="project" value="UniProtKB-UniRule"/>
</dbReference>
<dbReference type="InterPro" id="IPR027417">
    <property type="entry name" value="P-loop_NTPase"/>
</dbReference>
<keyword evidence="8" id="KW-0653">Protein transport</keyword>
<feature type="domain" description="SRP54-type proteins GTP-binding" evidence="16">
    <location>
        <begin position="234"/>
        <end position="424"/>
    </location>
</feature>
<keyword evidence="10" id="KW-0472">Membrane</keyword>
<dbReference type="InterPro" id="IPR000897">
    <property type="entry name" value="SRP54_GTPase_dom"/>
</dbReference>
<dbReference type="EMBL" id="CDGJ01000003">
    <property type="protein sequence ID" value="CEJ05834.1"/>
    <property type="molecule type" value="Genomic_DNA"/>
</dbReference>
<evidence type="ECO:0000256" key="11">
    <source>
        <dbReference type="ARBA" id="ARBA00023225"/>
    </source>
</evidence>
<keyword evidence="11" id="KW-1006">Bacterial flagellum protein export</keyword>
<gene>
    <name evidence="18" type="ORF">DEACI_0254</name>
    <name evidence="17" type="ORF">DEACI_3775</name>
</gene>
<accession>A0A8S0WHW0</accession>
<dbReference type="AlphaFoldDB" id="A0A8S0WHW0"/>
<dbReference type="EMBL" id="LR746496">
    <property type="protein sequence ID" value="CAA7602952.1"/>
    <property type="molecule type" value="Genomic_DNA"/>
</dbReference>
<organism evidence="17">
    <name type="scientific">Acididesulfobacillus acetoxydans</name>
    <dbReference type="NCBI Taxonomy" id="1561005"/>
    <lineage>
        <taxon>Bacteria</taxon>
        <taxon>Bacillati</taxon>
        <taxon>Bacillota</taxon>
        <taxon>Clostridia</taxon>
        <taxon>Eubacteriales</taxon>
        <taxon>Peptococcaceae</taxon>
        <taxon>Acididesulfobacillus</taxon>
    </lineage>
</organism>
<evidence type="ECO:0000256" key="8">
    <source>
        <dbReference type="ARBA" id="ARBA00022927"/>
    </source>
</evidence>
<dbReference type="KEGG" id="aacx:DEACI_3775"/>
<dbReference type="Gene3D" id="1.20.120.1380">
    <property type="entry name" value="Flagellar FlhF biosynthesis protein, N domain"/>
    <property type="match status" value="1"/>
</dbReference>
<feature type="region of interest" description="Disordered" evidence="14">
    <location>
        <begin position="59"/>
        <end position="131"/>
    </location>
</feature>
<evidence type="ECO:0000256" key="1">
    <source>
        <dbReference type="ARBA" id="ARBA00004413"/>
    </source>
</evidence>
<name>A0A8S0WHW0_9FIRM</name>
<evidence type="ECO:0000313" key="19">
    <source>
        <dbReference type="Proteomes" id="UP001071230"/>
    </source>
</evidence>
<evidence type="ECO:0000259" key="15">
    <source>
        <dbReference type="SMART" id="SM00382"/>
    </source>
</evidence>
<sequence>MRVKRFTGENVAETVGKVKKDLGPEAIILQTRQYREGGFLGFFGKIKVEIMAAIEERSRPLPGPVPEAYTAESRRVPTPAESRRAPTPAESRRAPTPAESQSAPAPAAAQHTPAPAARPERAPEDPGVGNAHTDVSAVLTELRQTQTLVSDMSRQMESLRQMSSIWPQALQGWAEGLRRRGIGEALTMRLLRRVQGQLPEEQWSDRSLVWSAIRENVSRLCNPTARIVPGMRAPLVVALVGPTGVGKTTTIGKLAAGFSLVDKRRVALVTVDTYRVAAVEQLKTFAGIIGVPMDVAMTPTELRGTLNRYADKEIIFIDTAGRSPLHDAHMSELRAFLEQAKPDLTLLVLSATTQTVDQLQVFQRFKSFATHLVLTKLDETSRAGSLLNILEQTTLPTAYLTTGQNVPDDIEAADAGRLADYVLGEEDMYA</sequence>
<dbReference type="SMART" id="SM00962">
    <property type="entry name" value="SRP54"/>
    <property type="match status" value="1"/>
</dbReference>
<dbReference type="GO" id="GO:0006614">
    <property type="term" value="P:SRP-dependent cotranslational protein targeting to membrane"/>
    <property type="evidence" value="ECO:0007669"/>
    <property type="project" value="UniProtKB-UniRule"/>
</dbReference>
<reference evidence="18" key="1">
    <citation type="submission" date="2014-11" db="EMBL/GenBank/DDBJ databases">
        <authorList>
            <person name="Hornung B.V."/>
        </authorList>
    </citation>
    <scope>NUCLEOTIDE SEQUENCE</scope>
    <source>
        <strain evidence="18">INE</strain>
    </source>
</reference>
<dbReference type="InterPro" id="IPR003593">
    <property type="entry name" value="AAA+_ATPase"/>
</dbReference>